<evidence type="ECO:0008006" key="5">
    <source>
        <dbReference type="Google" id="ProtNLM"/>
    </source>
</evidence>
<dbReference type="Pfam" id="PF02571">
    <property type="entry name" value="CbiJ"/>
    <property type="match status" value="1"/>
</dbReference>
<evidence type="ECO:0000256" key="1">
    <source>
        <dbReference type="ARBA" id="ARBA00004953"/>
    </source>
</evidence>
<evidence type="ECO:0000256" key="3">
    <source>
        <dbReference type="ARBA" id="ARBA00023002"/>
    </source>
</evidence>
<name>A0A0F9D0A3_9ZZZZ</name>
<accession>A0A0F9D0A3</accession>
<dbReference type="EMBL" id="LAZR01044083">
    <property type="protein sequence ID" value="KKL05513.1"/>
    <property type="molecule type" value="Genomic_DNA"/>
</dbReference>
<keyword evidence="2" id="KW-0169">Cobalamin biosynthesis</keyword>
<dbReference type="GO" id="GO:0016994">
    <property type="term" value="F:precorrin-6A reductase activity"/>
    <property type="evidence" value="ECO:0007669"/>
    <property type="project" value="InterPro"/>
</dbReference>
<reference evidence="4" key="1">
    <citation type="journal article" date="2015" name="Nature">
        <title>Complex archaea that bridge the gap between prokaryotes and eukaryotes.</title>
        <authorList>
            <person name="Spang A."/>
            <person name="Saw J.H."/>
            <person name="Jorgensen S.L."/>
            <person name="Zaremba-Niedzwiedzka K."/>
            <person name="Martijn J."/>
            <person name="Lind A.E."/>
            <person name="van Eijk R."/>
            <person name="Schleper C."/>
            <person name="Guy L."/>
            <person name="Ettema T.J."/>
        </authorList>
    </citation>
    <scope>NUCLEOTIDE SEQUENCE</scope>
</reference>
<dbReference type="PANTHER" id="PTHR36925:SF1">
    <property type="entry name" value="COBALT-PRECORRIN-6A REDUCTASE"/>
    <property type="match status" value="1"/>
</dbReference>
<proteinExistence type="predicted"/>
<dbReference type="InterPro" id="IPR003723">
    <property type="entry name" value="Precorrin-6x_reduct"/>
</dbReference>
<protein>
    <recommendedName>
        <fullName evidence="5">Precorrin-6x reductase</fullName>
    </recommendedName>
</protein>
<keyword evidence="3" id="KW-0560">Oxidoreductase</keyword>
<sequence>MLAHSTYKTYPEKYLSDNKWDKMNNWLSSLSTYDFTQVEVSGVKSIDGWLDRLDEAGFFVTHSSGTGGKPSFLPKAPEEFEIYDKMGLGHLCLQGGLDVNGLSKLIRNKKIETLIDATHPYATQASLNAIKACKESGIEYIRFQRDETTVEDQPFIHIVKSIDDAVEWCSKSDRERILLATGFKSVEKFIKLKNKKEIYVRILPVPDHIVKCIKMGIKSSNILALQGPFSLEINKAMFKQYKIDIVITKDSGNVGGVPEKIQAAKEMGIDVVIIKRQEIDYPIKYSSIEEVFSTLGLKK</sequence>
<dbReference type="PROSITE" id="PS51014">
    <property type="entry name" value="COBK_CBIJ"/>
    <property type="match status" value="1"/>
</dbReference>
<dbReference type="UniPathway" id="UPA00148"/>
<comment type="caution">
    <text evidence="4">The sequence shown here is derived from an EMBL/GenBank/DDBJ whole genome shotgun (WGS) entry which is preliminary data.</text>
</comment>
<dbReference type="PANTHER" id="PTHR36925">
    <property type="entry name" value="COBALT-PRECORRIN-6A REDUCTASE"/>
    <property type="match status" value="1"/>
</dbReference>
<dbReference type="NCBIfam" id="TIGR00715">
    <property type="entry name" value="precor6x_red"/>
    <property type="match status" value="1"/>
</dbReference>
<evidence type="ECO:0000313" key="4">
    <source>
        <dbReference type="EMBL" id="KKL05513.1"/>
    </source>
</evidence>
<dbReference type="AlphaFoldDB" id="A0A0F9D0A3"/>
<organism evidence="4">
    <name type="scientific">marine sediment metagenome</name>
    <dbReference type="NCBI Taxonomy" id="412755"/>
    <lineage>
        <taxon>unclassified sequences</taxon>
        <taxon>metagenomes</taxon>
        <taxon>ecological metagenomes</taxon>
    </lineage>
</organism>
<dbReference type="GO" id="GO:0009236">
    <property type="term" value="P:cobalamin biosynthetic process"/>
    <property type="evidence" value="ECO:0007669"/>
    <property type="project" value="UniProtKB-UniPathway"/>
</dbReference>
<comment type="pathway">
    <text evidence="1">Cofactor biosynthesis; adenosylcobalamin biosynthesis.</text>
</comment>
<gene>
    <name evidence="4" type="ORF">LCGC14_2605280</name>
</gene>
<evidence type="ECO:0000256" key="2">
    <source>
        <dbReference type="ARBA" id="ARBA00022573"/>
    </source>
</evidence>